<accession>A0AAQ4E4R3</accession>
<evidence type="ECO:0000313" key="3">
    <source>
        <dbReference type="Proteomes" id="UP001321473"/>
    </source>
</evidence>
<comment type="caution">
    <text evidence="2">The sequence shown here is derived from an EMBL/GenBank/DDBJ whole genome shotgun (WGS) entry which is preliminary data.</text>
</comment>
<feature type="non-terminal residue" evidence="2">
    <location>
        <position position="58"/>
    </location>
</feature>
<keyword evidence="1" id="KW-0732">Signal</keyword>
<proteinExistence type="predicted"/>
<sequence>MALRALILALAVACGVRADDFPFMDCTAMFTGADMTKAKDPKADEGLDAVAADGGSIK</sequence>
<feature type="chain" id="PRO_5042832578" description="Secreted protein" evidence="1">
    <location>
        <begin position="19"/>
        <end position="58"/>
    </location>
</feature>
<evidence type="ECO:0000313" key="2">
    <source>
        <dbReference type="EMBL" id="KAK8769668.1"/>
    </source>
</evidence>
<evidence type="ECO:0008006" key="4">
    <source>
        <dbReference type="Google" id="ProtNLM"/>
    </source>
</evidence>
<dbReference type="Proteomes" id="UP001321473">
    <property type="component" value="Unassembled WGS sequence"/>
</dbReference>
<dbReference type="AlphaFoldDB" id="A0AAQ4E4R3"/>
<keyword evidence="3" id="KW-1185">Reference proteome</keyword>
<dbReference type="EMBL" id="JARKHS020022301">
    <property type="protein sequence ID" value="KAK8769668.1"/>
    <property type="molecule type" value="Genomic_DNA"/>
</dbReference>
<protein>
    <recommendedName>
        <fullName evidence="4">Secreted protein</fullName>
    </recommendedName>
</protein>
<name>A0AAQ4E4R3_AMBAM</name>
<gene>
    <name evidence="2" type="ORF">V5799_013867</name>
</gene>
<organism evidence="2 3">
    <name type="scientific">Amblyomma americanum</name>
    <name type="common">Lone star tick</name>
    <dbReference type="NCBI Taxonomy" id="6943"/>
    <lineage>
        <taxon>Eukaryota</taxon>
        <taxon>Metazoa</taxon>
        <taxon>Ecdysozoa</taxon>
        <taxon>Arthropoda</taxon>
        <taxon>Chelicerata</taxon>
        <taxon>Arachnida</taxon>
        <taxon>Acari</taxon>
        <taxon>Parasitiformes</taxon>
        <taxon>Ixodida</taxon>
        <taxon>Ixodoidea</taxon>
        <taxon>Ixodidae</taxon>
        <taxon>Amblyomminae</taxon>
        <taxon>Amblyomma</taxon>
    </lineage>
</organism>
<feature type="signal peptide" evidence="1">
    <location>
        <begin position="1"/>
        <end position="18"/>
    </location>
</feature>
<reference evidence="2 3" key="1">
    <citation type="journal article" date="2023" name="Arcadia Sci">
        <title>De novo assembly of a long-read Amblyomma americanum tick genome.</title>
        <authorList>
            <person name="Chou S."/>
            <person name="Poskanzer K.E."/>
            <person name="Rollins M."/>
            <person name="Thuy-Boun P.S."/>
        </authorList>
    </citation>
    <scope>NUCLEOTIDE SEQUENCE [LARGE SCALE GENOMIC DNA]</scope>
    <source>
        <strain evidence="2">F_SG_1</strain>
        <tissue evidence="2">Salivary glands</tissue>
    </source>
</reference>
<evidence type="ECO:0000256" key="1">
    <source>
        <dbReference type="SAM" id="SignalP"/>
    </source>
</evidence>